<dbReference type="RefSeq" id="XP_075087652.1">
    <property type="nucleotide sequence ID" value="XM_075231551.1"/>
</dbReference>
<name>A0AC58SRQ1_TOBAC</name>
<dbReference type="Proteomes" id="UP000790787">
    <property type="component" value="Chromosome 15"/>
</dbReference>
<proteinExistence type="predicted"/>
<protein>
    <submittedName>
        <fullName evidence="2">Uncharacterized protein LOC142169656</fullName>
    </submittedName>
</protein>
<sequence length="204" mass="23050">MKSFIVKTDERLDAHGSAIKELSTGLQTLEKQVGQIATVLFERISGTLPDNTEKNPNEMVNAVTLRSGQVLKDPTPVQKEVVPENEVKEQLKNKVDKKKKEVLSQMSPYAKFLKKILTKKRKIEETSVVKLTEHCSAILQNKLPQKWGDPWSLTIPCSLGTLSFDKSLCDSGASINLMHLSINRKLEKEIGEIRWRRKTRSPLS</sequence>
<reference evidence="2" key="2">
    <citation type="submission" date="2025-08" db="UniProtKB">
        <authorList>
            <consortium name="RefSeq"/>
        </authorList>
    </citation>
    <scope>IDENTIFICATION</scope>
    <source>
        <tissue evidence="2">Leaf</tissue>
    </source>
</reference>
<evidence type="ECO:0000313" key="1">
    <source>
        <dbReference type="Proteomes" id="UP000790787"/>
    </source>
</evidence>
<keyword evidence="1" id="KW-1185">Reference proteome</keyword>
<organism evidence="1 2">
    <name type="scientific">Nicotiana tabacum</name>
    <name type="common">Common tobacco</name>
    <dbReference type="NCBI Taxonomy" id="4097"/>
    <lineage>
        <taxon>Eukaryota</taxon>
        <taxon>Viridiplantae</taxon>
        <taxon>Streptophyta</taxon>
        <taxon>Embryophyta</taxon>
        <taxon>Tracheophyta</taxon>
        <taxon>Spermatophyta</taxon>
        <taxon>Magnoliopsida</taxon>
        <taxon>eudicotyledons</taxon>
        <taxon>Gunneridae</taxon>
        <taxon>Pentapetalae</taxon>
        <taxon>asterids</taxon>
        <taxon>lamiids</taxon>
        <taxon>Solanales</taxon>
        <taxon>Solanaceae</taxon>
        <taxon>Nicotianoideae</taxon>
        <taxon>Nicotianeae</taxon>
        <taxon>Nicotiana</taxon>
    </lineage>
</organism>
<gene>
    <name evidence="2" type="primary">LOC142169656</name>
</gene>
<reference evidence="1" key="1">
    <citation type="journal article" date="2014" name="Nat. Commun.">
        <title>The tobacco genome sequence and its comparison with those of tomato and potato.</title>
        <authorList>
            <person name="Sierro N."/>
            <person name="Battey J.N."/>
            <person name="Ouadi S."/>
            <person name="Bakaher N."/>
            <person name="Bovet L."/>
            <person name="Willig A."/>
            <person name="Goepfert S."/>
            <person name="Peitsch M.C."/>
            <person name="Ivanov N.V."/>
        </authorList>
    </citation>
    <scope>NUCLEOTIDE SEQUENCE [LARGE SCALE GENOMIC DNA]</scope>
</reference>
<accession>A0AC58SRQ1</accession>
<evidence type="ECO:0000313" key="2">
    <source>
        <dbReference type="RefSeq" id="XP_075087652.1"/>
    </source>
</evidence>